<gene>
    <name evidence="1" type="ORF">RRG08_039021</name>
</gene>
<evidence type="ECO:0000313" key="1">
    <source>
        <dbReference type="EMBL" id="KAK3794240.1"/>
    </source>
</evidence>
<evidence type="ECO:0000313" key="2">
    <source>
        <dbReference type="Proteomes" id="UP001283361"/>
    </source>
</evidence>
<accession>A0AAE1AUG1</accession>
<sequence length="127" mass="14074">MGNQSSNRLAEANDKKFPQSETQMDSILIKGVILPVHGKVHDINLGLVNSVKEEIDKLLHTYNLNIPASECQLVIENNGCTTVMEANQEIEYYLDKLTRSSSVLRLLHSKASQNSLPNISTLGVNLK</sequence>
<dbReference type="AlphaFoldDB" id="A0AAE1AUG1"/>
<keyword evidence="2" id="KW-1185">Reference proteome</keyword>
<dbReference type="EMBL" id="JAWDGP010001131">
    <property type="protein sequence ID" value="KAK3794240.1"/>
    <property type="molecule type" value="Genomic_DNA"/>
</dbReference>
<proteinExistence type="predicted"/>
<dbReference type="Proteomes" id="UP001283361">
    <property type="component" value="Unassembled WGS sequence"/>
</dbReference>
<organism evidence="1 2">
    <name type="scientific">Elysia crispata</name>
    <name type="common">lettuce slug</name>
    <dbReference type="NCBI Taxonomy" id="231223"/>
    <lineage>
        <taxon>Eukaryota</taxon>
        <taxon>Metazoa</taxon>
        <taxon>Spiralia</taxon>
        <taxon>Lophotrochozoa</taxon>
        <taxon>Mollusca</taxon>
        <taxon>Gastropoda</taxon>
        <taxon>Heterobranchia</taxon>
        <taxon>Euthyneura</taxon>
        <taxon>Panpulmonata</taxon>
        <taxon>Sacoglossa</taxon>
        <taxon>Placobranchoidea</taxon>
        <taxon>Plakobranchidae</taxon>
        <taxon>Elysia</taxon>
    </lineage>
</organism>
<protein>
    <submittedName>
        <fullName evidence="1">Uncharacterized protein</fullName>
    </submittedName>
</protein>
<reference evidence="1" key="1">
    <citation type="journal article" date="2023" name="G3 (Bethesda)">
        <title>A reference genome for the long-term kleptoplast-retaining sea slug Elysia crispata morphotype clarki.</title>
        <authorList>
            <person name="Eastman K.E."/>
            <person name="Pendleton A.L."/>
            <person name="Shaikh M.A."/>
            <person name="Suttiyut T."/>
            <person name="Ogas R."/>
            <person name="Tomko P."/>
            <person name="Gavelis G."/>
            <person name="Widhalm J.R."/>
            <person name="Wisecaver J.H."/>
        </authorList>
    </citation>
    <scope>NUCLEOTIDE SEQUENCE</scope>
    <source>
        <strain evidence="1">ECLA1</strain>
    </source>
</reference>
<name>A0AAE1AUG1_9GAST</name>
<comment type="caution">
    <text evidence="1">The sequence shown here is derived from an EMBL/GenBank/DDBJ whole genome shotgun (WGS) entry which is preliminary data.</text>
</comment>